<dbReference type="Gene3D" id="1.20.1610.10">
    <property type="entry name" value="alpha-1,2-mannosidases domains"/>
    <property type="match status" value="1"/>
</dbReference>
<keyword evidence="1" id="KW-0732">Signal</keyword>
<organism evidence="4 5">
    <name type="scientific">Actinocatenispora thailandica</name>
    <dbReference type="NCBI Taxonomy" id="227318"/>
    <lineage>
        <taxon>Bacteria</taxon>
        <taxon>Bacillati</taxon>
        <taxon>Actinomycetota</taxon>
        <taxon>Actinomycetes</taxon>
        <taxon>Micromonosporales</taxon>
        <taxon>Micromonosporaceae</taxon>
        <taxon>Actinocatenispora</taxon>
    </lineage>
</organism>
<keyword evidence="4" id="KW-0326">Glycosidase</keyword>
<sequence length="820" mass="87370">MVAGAALVLGVLQPAGAAPQHGRQHGELPLTQYVNPFIGTAVSPTSGYAGNVNPGAQVPFGMVDFGPDTPRTNFNGSGGYLTDADATNGRINFFSLTHLNGPGCPGQGVVGMMPAATPQPVASDTGVPTGVGFQTANESASPGYYSVRLDNKVGVRLTATTRTGMAQFSYPGTDSGYFSLDTRLNANSNMASTAGKVSADNTALDIADHGRVLTGKTVAPAFCTPYGTQFNSNVYFYAEFDKSLRAQPAGSTLNTVRHGAALLQYDLTGADHTLTMRVGISSVSVANAKLNLKTENARSRFGQVRAHADAAWNTRLNSVQIDEAARPGRLTGTQRDNLTKFYTALYRVFGTPTIYSDVNGEYRSMAATPPYPSTVDTSGGVDRRPVANVADDTFTRPDGSTGHPRYHYTGLSMWDTYRSDAQLLAMLAPKEASDVMQSLVVDGEQCGAFPHWVDASDDSTPMAGDNALPVLAASYDFGATDFDVTTAARLVKQSVFDPTSACNGRASMANAKQYLADGYYPDTTSPNIEQYAVDHAAATFLSALPASVRSDPTVQVSQADIAKLDDRATWWRHIFDPNNDTIAARKPPTSSGEPGELEAGWYHESTEPNYFWSFGYAWPQLIDAIGGKAKAVDRLNTLFSVDSALTKVPTLQQLNGGQDSQGFYMGNEMGFPAPWAYNWVGKPASTQYVVQQLLHTAFGTSRDGLPGNDDMGAESSWYVFASLGMFPASQADGGLALSTPQFPSATVHLGNHRLRIRTDRDASSAPFIRSLRADGHNQQGSWLPLNTLRSTNTLRYALSASPTSWASTVDPAGPAAKPAS</sequence>
<feature type="chain" id="PRO_5030789395" evidence="1">
    <location>
        <begin position="18"/>
        <end position="820"/>
    </location>
</feature>
<reference evidence="4 5" key="1">
    <citation type="submission" date="2020-08" db="EMBL/GenBank/DDBJ databases">
        <title>Whole genome shotgun sequence of Actinocatenispora thailandica NBRC 105041.</title>
        <authorList>
            <person name="Komaki H."/>
            <person name="Tamura T."/>
        </authorList>
    </citation>
    <scope>NUCLEOTIDE SEQUENCE [LARGE SCALE GENOMIC DNA]</scope>
    <source>
        <strain evidence="4 5">NBRC 105041</strain>
    </source>
</reference>
<evidence type="ECO:0000313" key="5">
    <source>
        <dbReference type="Proteomes" id="UP000611640"/>
    </source>
</evidence>
<evidence type="ECO:0000259" key="2">
    <source>
        <dbReference type="Pfam" id="PF07971"/>
    </source>
</evidence>
<dbReference type="Pfam" id="PF17678">
    <property type="entry name" value="Glyco_hydro_92N"/>
    <property type="match status" value="1"/>
</dbReference>
<dbReference type="Proteomes" id="UP000611640">
    <property type="component" value="Chromosome"/>
</dbReference>
<dbReference type="GO" id="GO:0006516">
    <property type="term" value="P:glycoprotein catabolic process"/>
    <property type="evidence" value="ECO:0007669"/>
    <property type="project" value="TreeGrafter"/>
</dbReference>
<dbReference type="InterPro" id="IPR008928">
    <property type="entry name" value="6-hairpin_glycosidase_sf"/>
</dbReference>
<dbReference type="Gene3D" id="3.30.2080.10">
    <property type="entry name" value="GH92 mannosidase domain"/>
    <property type="match status" value="1"/>
</dbReference>
<dbReference type="Pfam" id="PF07971">
    <property type="entry name" value="Glyco_hydro_92"/>
    <property type="match status" value="1"/>
</dbReference>
<keyword evidence="4" id="KW-0378">Hydrolase</keyword>
<accession>A0A7R7HZH7</accession>
<dbReference type="GO" id="GO:0030246">
    <property type="term" value="F:carbohydrate binding"/>
    <property type="evidence" value="ECO:0007669"/>
    <property type="project" value="InterPro"/>
</dbReference>
<dbReference type="InterPro" id="IPR012939">
    <property type="entry name" value="Glyco_hydro_92"/>
</dbReference>
<dbReference type="GO" id="GO:0016798">
    <property type="term" value="F:hydrolase activity, acting on glycosyl bonds"/>
    <property type="evidence" value="ECO:0007669"/>
    <property type="project" value="UniProtKB-KW"/>
</dbReference>
<dbReference type="Gene3D" id="1.20.1050.60">
    <property type="entry name" value="alpha-1,2-mannosidase"/>
    <property type="match status" value="1"/>
</dbReference>
<dbReference type="GO" id="GO:0000224">
    <property type="term" value="F:peptide-N4-(N-acetyl-beta-glucosaminyl)asparagine amidase activity"/>
    <property type="evidence" value="ECO:0007669"/>
    <property type="project" value="TreeGrafter"/>
</dbReference>
<keyword evidence="5" id="KW-1185">Reference proteome</keyword>
<dbReference type="GO" id="GO:0005975">
    <property type="term" value="P:carbohydrate metabolic process"/>
    <property type="evidence" value="ECO:0007669"/>
    <property type="project" value="InterPro"/>
</dbReference>
<evidence type="ECO:0000259" key="3">
    <source>
        <dbReference type="Pfam" id="PF17678"/>
    </source>
</evidence>
<dbReference type="InterPro" id="IPR014718">
    <property type="entry name" value="GH-type_carb-bd"/>
</dbReference>
<feature type="signal peptide" evidence="1">
    <location>
        <begin position="1"/>
        <end position="17"/>
    </location>
</feature>
<proteinExistence type="predicted"/>
<dbReference type="InterPro" id="IPR041371">
    <property type="entry name" value="GH92_N"/>
</dbReference>
<dbReference type="EMBL" id="AP023355">
    <property type="protein sequence ID" value="BCJ37133.1"/>
    <property type="molecule type" value="Genomic_DNA"/>
</dbReference>
<dbReference type="SUPFAM" id="SSF48208">
    <property type="entry name" value="Six-hairpin glycosidases"/>
    <property type="match status" value="1"/>
</dbReference>
<dbReference type="InterPro" id="IPR050883">
    <property type="entry name" value="PNGase"/>
</dbReference>
<evidence type="ECO:0000256" key="1">
    <source>
        <dbReference type="SAM" id="SignalP"/>
    </source>
</evidence>
<gene>
    <name evidence="4" type="ORF">Athai_46360</name>
</gene>
<feature type="domain" description="Glycosyl hydrolase family 92" evidence="2">
    <location>
        <begin position="287"/>
        <end position="799"/>
    </location>
</feature>
<name>A0A7R7HZH7_9ACTN</name>
<dbReference type="PANTHER" id="PTHR12143">
    <property type="entry name" value="PEPTIDE N-GLYCANASE PNGASE -RELATED"/>
    <property type="match status" value="1"/>
</dbReference>
<feature type="domain" description="Glycosyl hydrolase family 92 N-terminal" evidence="3">
    <location>
        <begin position="33"/>
        <end position="281"/>
    </location>
</feature>
<dbReference type="KEGG" id="atl:Athai_46360"/>
<protein>
    <submittedName>
        <fullName evidence="4">Putative glycosidase</fullName>
    </submittedName>
</protein>
<dbReference type="GO" id="GO:0005829">
    <property type="term" value="C:cytosol"/>
    <property type="evidence" value="ECO:0007669"/>
    <property type="project" value="TreeGrafter"/>
</dbReference>
<dbReference type="PANTHER" id="PTHR12143:SF39">
    <property type="entry name" value="SECRETED PROTEIN"/>
    <property type="match status" value="1"/>
</dbReference>
<dbReference type="AlphaFoldDB" id="A0A7R7HZH7"/>
<dbReference type="Gene3D" id="2.70.98.10">
    <property type="match status" value="1"/>
</dbReference>
<evidence type="ECO:0000313" key="4">
    <source>
        <dbReference type="EMBL" id="BCJ37133.1"/>
    </source>
</evidence>